<gene>
    <name evidence="1" type="ordered locus">CKL_4024</name>
</gene>
<accession>A5F9N3</accession>
<evidence type="ECO:0000313" key="2">
    <source>
        <dbReference type="Proteomes" id="UP000002411"/>
    </source>
</evidence>
<dbReference type="RefSeq" id="WP_011930370.1">
    <property type="nucleotide sequence ID" value="NC_009466.1"/>
</dbReference>
<evidence type="ECO:0000313" key="1">
    <source>
        <dbReference type="EMBL" id="ABQ23623.1"/>
    </source>
</evidence>
<dbReference type="HOGENOM" id="CLU_2536685_0_0_9"/>
<organism evidence="1 2">
    <name type="scientific">Clostridium kluyveri (strain ATCC 8527 / DSM 555 / NBRC 12016 / NCIMB 10680 / K1)</name>
    <dbReference type="NCBI Taxonomy" id="431943"/>
    <lineage>
        <taxon>Bacteria</taxon>
        <taxon>Bacillati</taxon>
        <taxon>Bacillota</taxon>
        <taxon>Clostridia</taxon>
        <taxon>Eubacteriales</taxon>
        <taxon>Clostridiaceae</taxon>
        <taxon>Clostridium</taxon>
    </lineage>
</organism>
<keyword evidence="1" id="KW-0614">Plasmid</keyword>
<proteinExistence type="predicted"/>
<geneLocation type="plasmid" evidence="1 2">
    <name>pCKL555A</name>
</geneLocation>
<dbReference type="KEGG" id="ckl:CKL_4024"/>
<keyword evidence="2" id="KW-1185">Reference proteome</keyword>
<protein>
    <submittedName>
        <fullName evidence="1">Uncharacterized protein</fullName>
    </submittedName>
</protein>
<sequence>MSNRYKIFLDRYKLNEKIRFEFNCNQTRVGTIKKVKKGLFGTKYLVTVVYPSSLLGTNPNTFFYWLKEDKIIENLPHGYKGWC</sequence>
<name>A5F9N3_CLOK5</name>
<dbReference type="Proteomes" id="UP000002411">
    <property type="component" value="Plasmid pCKL555A"/>
</dbReference>
<reference evidence="1 2" key="1">
    <citation type="journal article" date="2008" name="Proc. Natl. Acad. Sci. U.S.A.">
        <title>The genome of Clostridium kluyveri, a strict anaerobe with unique metabolic features.</title>
        <authorList>
            <person name="Seedorf H."/>
            <person name="Fricke W.F."/>
            <person name="Veith B."/>
            <person name="Brueggemann H."/>
            <person name="Liesegang H."/>
            <person name="Strittmatter A."/>
            <person name="Miethke M."/>
            <person name="Buckel W."/>
            <person name="Hinderberger J."/>
            <person name="Li F."/>
            <person name="Hagemeier C."/>
            <person name="Thauer R.K."/>
            <person name="Gottschalk G."/>
        </authorList>
    </citation>
    <scope>NUCLEOTIDE SEQUENCE [LARGE SCALE GENOMIC DNA]</scope>
    <source>
        <strain evidence="2">ATCC 8527 / DSM 555 / NCIMB 10680</strain>
        <plasmid evidence="1 2">pCKL555A</plasmid>
    </source>
</reference>
<dbReference type="EMBL" id="CP000674">
    <property type="protein sequence ID" value="ABQ23623.1"/>
    <property type="molecule type" value="Genomic_DNA"/>
</dbReference>
<dbReference type="AlphaFoldDB" id="A5F9N3"/>